<evidence type="ECO:0000256" key="2">
    <source>
        <dbReference type="ARBA" id="ARBA00004459"/>
    </source>
</evidence>
<dbReference type="GO" id="GO:0009279">
    <property type="term" value="C:cell outer membrane"/>
    <property type="evidence" value="ECO:0007669"/>
    <property type="project" value="UniProtKB-SubCell"/>
</dbReference>
<keyword evidence="9" id="KW-0812">Transmembrane</keyword>
<dbReference type="SUPFAM" id="SSF74748">
    <property type="entry name" value="Variable surface antigen VlsE"/>
    <property type="match status" value="1"/>
</dbReference>
<comment type="function">
    <text evidence="1 8">The Vlp and Vsp proteins are antigenically distinct proteins, only one vlp or vsp gene is transcriptionally active at any one time. Switching between these genes is a mechanism of host immune response evasion.</text>
</comment>
<dbReference type="AlphaFoldDB" id="W5SPF8"/>
<protein>
    <recommendedName>
        <fullName evidence="8">Variable large protein</fullName>
    </recommendedName>
</protein>
<keyword evidence="3" id="KW-0732">Signal</keyword>
<evidence type="ECO:0000256" key="8">
    <source>
        <dbReference type="RuleBase" id="RU363105"/>
    </source>
</evidence>
<feature type="transmembrane region" description="Helical" evidence="9">
    <location>
        <begin position="21"/>
        <end position="41"/>
    </location>
</feature>
<dbReference type="EMBL" id="CP004276">
    <property type="protein sequence ID" value="AHH06976.1"/>
    <property type="molecule type" value="Genomic_DNA"/>
</dbReference>
<dbReference type="HOGENOM" id="CLU_054711_2_0_12"/>
<keyword evidence="10" id="KW-0614">Plasmid</keyword>
<dbReference type="Pfam" id="PF00921">
    <property type="entry name" value="Lipoprotein_2"/>
    <property type="match status" value="1"/>
</dbReference>
<evidence type="ECO:0000256" key="7">
    <source>
        <dbReference type="ARBA" id="ARBA00023288"/>
    </source>
</evidence>
<name>W5SPF8_9SPIR</name>
<dbReference type="RefSeq" id="WP_172641977.1">
    <property type="nucleotide sequence ID" value="NZ_CP004276.1"/>
</dbReference>
<evidence type="ECO:0000256" key="5">
    <source>
        <dbReference type="ARBA" id="ARBA00023139"/>
    </source>
</evidence>
<evidence type="ECO:0000256" key="4">
    <source>
        <dbReference type="ARBA" id="ARBA00023136"/>
    </source>
</evidence>
<dbReference type="InterPro" id="IPR000680">
    <property type="entry name" value="Borrelia_lipo"/>
</dbReference>
<evidence type="ECO:0000256" key="3">
    <source>
        <dbReference type="ARBA" id="ARBA00022729"/>
    </source>
</evidence>
<evidence type="ECO:0000313" key="10">
    <source>
        <dbReference type="EMBL" id="AHH06976.1"/>
    </source>
</evidence>
<keyword evidence="7 8" id="KW-0449">Lipoprotein</keyword>
<keyword evidence="4 8" id="KW-0472">Membrane</keyword>
<keyword evidence="5 8" id="KW-0564">Palmitate</keyword>
<geneLocation type="plasmid" evidence="10">
    <name>unnamed</name>
</geneLocation>
<evidence type="ECO:0000256" key="1">
    <source>
        <dbReference type="ARBA" id="ARBA00003932"/>
    </source>
</evidence>
<comment type="subcellular location">
    <subcellularLocation>
        <location evidence="2 8">Cell outer membrane</location>
        <topology evidence="2 8">Lipid-anchor</topology>
    </subcellularLocation>
</comment>
<evidence type="ECO:0000256" key="9">
    <source>
        <dbReference type="SAM" id="Phobius"/>
    </source>
</evidence>
<reference evidence="10" key="1">
    <citation type="submission" date="2013-02" db="EMBL/GenBank/DDBJ databases">
        <title>Comparative genomics of Borrelia species.</title>
        <authorList>
            <person name="Schwan T.G."/>
            <person name="Raffel S.J."/>
            <person name="Porcella S.F."/>
        </authorList>
    </citation>
    <scope>NUCLEOTIDE SEQUENCE</scope>
    <source>
        <strain evidence="10">DOU</strain>
        <plasmid evidence="10">unnamed</plasmid>
    </source>
</reference>
<proteinExistence type="predicted"/>
<sequence>MKEKKGLGEIGRREERREGRVKGRIVMVMMVVMVMGCNSGGVAGGEGAAGGGDGRGAKSLSEVLLEVGRSAENAFYAFIELMSDTLGLRVTKDTKKEDVGKYFNSLGEKIGVASEELEKVAVKASADVDKEGVLNKAIRAAVDSAKTTLNGLKGHLESLKGIGDGTIVGEAVTGAAAAVGIAGDEASLVEIIKALKLVVQVSEKENVGKLSESDITLSINGIDNKNGAKILATKNGGNPESADVGKAAAILASVSGKEILKSIVASKESDLELSGNADANTSAVSFAKGGTAAHLAGASTPKAASVAGGIALRSLIKTGKLGKGAADNATGGGKEVQGVGITAVNKLLGAVEEIVKKTVKNVLEKVKAEVDKARDPKAVGKQ</sequence>
<keyword evidence="6 8" id="KW-0998">Cell outer membrane</keyword>
<gene>
    <name evidence="10" type="ORF">BCD_0910</name>
</gene>
<evidence type="ECO:0000256" key="6">
    <source>
        <dbReference type="ARBA" id="ARBA00023237"/>
    </source>
</evidence>
<accession>W5SPF8</accession>
<keyword evidence="9" id="KW-1133">Transmembrane helix</keyword>
<organism evidence="10">
    <name type="scientific">Borrelia crocidurae DOU</name>
    <dbReference type="NCBI Taxonomy" id="1293575"/>
    <lineage>
        <taxon>Bacteria</taxon>
        <taxon>Pseudomonadati</taxon>
        <taxon>Spirochaetota</taxon>
        <taxon>Spirochaetia</taxon>
        <taxon>Spirochaetales</taxon>
        <taxon>Borreliaceae</taxon>
        <taxon>Borrelia</taxon>
    </lineage>
</organism>